<dbReference type="Proteomes" id="UP001059617">
    <property type="component" value="Chromosome"/>
</dbReference>
<name>A0ABY5VVF4_9ACTN</name>
<reference evidence="1" key="1">
    <citation type="submission" date="2021-04" db="EMBL/GenBank/DDBJ databases">
        <authorList>
            <person name="Hartkoorn R.C."/>
            <person name="Beaudoing E."/>
            <person name="Hot D."/>
        </authorList>
    </citation>
    <scope>NUCLEOTIDE SEQUENCE</scope>
    <source>
        <strain evidence="1">NRRL B-16292</strain>
    </source>
</reference>
<sequence>MGTYESAVDMHNKKIGAELGANMRQTMGEQWARDNRYAFYETVAWMVQSRIEFNYTGLE</sequence>
<dbReference type="EMBL" id="CP073720">
    <property type="protein sequence ID" value="UWP81580.1"/>
    <property type="molecule type" value="Genomic_DNA"/>
</dbReference>
<evidence type="ECO:0000313" key="1">
    <source>
        <dbReference type="EMBL" id="UWP81580.1"/>
    </source>
</evidence>
<dbReference type="RefSeq" id="WP_259859346.1">
    <property type="nucleotide sequence ID" value="NZ_BAAAST010000034.1"/>
</dbReference>
<accession>A0ABY5VVF4</accession>
<proteinExistence type="predicted"/>
<evidence type="ECO:0000313" key="2">
    <source>
        <dbReference type="Proteomes" id="UP001059617"/>
    </source>
</evidence>
<organism evidence="1 2">
    <name type="scientific">Dactylosporangium fulvum</name>
    <dbReference type="NCBI Taxonomy" id="53359"/>
    <lineage>
        <taxon>Bacteria</taxon>
        <taxon>Bacillati</taxon>
        <taxon>Actinomycetota</taxon>
        <taxon>Actinomycetes</taxon>
        <taxon>Micromonosporales</taxon>
        <taxon>Micromonosporaceae</taxon>
        <taxon>Dactylosporangium</taxon>
    </lineage>
</organism>
<gene>
    <name evidence="1" type="ORF">Dfulv_41755</name>
</gene>
<protein>
    <submittedName>
        <fullName evidence="1">Uncharacterized protein</fullName>
    </submittedName>
</protein>
<reference evidence="1" key="2">
    <citation type="submission" date="2022-09" db="EMBL/GenBank/DDBJ databases">
        <title>Biosynthetic gene clusters of Dactylosporangioum fulvum.</title>
        <authorList>
            <person name="Caradec T."/>
        </authorList>
    </citation>
    <scope>NUCLEOTIDE SEQUENCE</scope>
    <source>
        <strain evidence="1">NRRL B-16292</strain>
    </source>
</reference>
<keyword evidence="2" id="KW-1185">Reference proteome</keyword>